<name>E3S2R9_PYRTT</name>
<dbReference type="OrthoDB" id="288590at2759"/>
<accession>E3S2R9</accession>
<proteinExistence type="predicted"/>
<dbReference type="HOGENOM" id="CLU_2400806_0_0_1"/>
<evidence type="ECO:0000313" key="2">
    <source>
        <dbReference type="Proteomes" id="UP000001067"/>
    </source>
</evidence>
<dbReference type="KEGG" id="pte:PTT_16642"/>
<dbReference type="Gene3D" id="2.60.120.330">
    <property type="entry name" value="B-lactam Antibiotic, Isopenicillin N Synthase, Chain"/>
    <property type="match status" value="1"/>
</dbReference>
<sequence length="93" mass="10503">MWPKEKGLQGFIAVIKECYSAVLDLARHLFRLFAFSFDLPEDYFGSMTTHLGGNARLIYFPPRKVLTSTTPGLEILNPSGQWHVASYIPDSLL</sequence>
<dbReference type="AlphaFoldDB" id="E3S2R9"/>
<organism evidence="2">
    <name type="scientific">Pyrenophora teres f. teres (strain 0-1)</name>
    <name type="common">Barley net blotch fungus</name>
    <name type="synonym">Drechslera teres f. teres</name>
    <dbReference type="NCBI Taxonomy" id="861557"/>
    <lineage>
        <taxon>Eukaryota</taxon>
        <taxon>Fungi</taxon>
        <taxon>Dikarya</taxon>
        <taxon>Ascomycota</taxon>
        <taxon>Pezizomycotina</taxon>
        <taxon>Dothideomycetes</taxon>
        <taxon>Pleosporomycetidae</taxon>
        <taxon>Pleosporales</taxon>
        <taxon>Pleosporineae</taxon>
        <taxon>Pleosporaceae</taxon>
        <taxon>Pyrenophora</taxon>
    </lineage>
</organism>
<evidence type="ECO:0000313" key="1">
    <source>
        <dbReference type="EMBL" id="EFQ87737.1"/>
    </source>
</evidence>
<reference evidence="1 2" key="1">
    <citation type="journal article" date="2010" name="Genome Biol.">
        <title>A first genome assembly of the barley fungal pathogen Pyrenophora teres f. teres.</title>
        <authorList>
            <person name="Ellwood S.R."/>
            <person name="Liu Z."/>
            <person name="Syme R.A."/>
            <person name="Lai Z."/>
            <person name="Hane J.K."/>
            <person name="Keiper F."/>
            <person name="Moffat C.S."/>
            <person name="Oliver R.P."/>
            <person name="Friesen T.L."/>
        </authorList>
    </citation>
    <scope>NUCLEOTIDE SEQUENCE [LARGE SCALE GENOMIC DNA]</scope>
    <source>
        <strain evidence="1 2">0-1</strain>
    </source>
</reference>
<protein>
    <submittedName>
        <fullName evidence="1">Uncharacterized protein</fullName>
    </submittedName>
</protein>
<dbReference type="SUPFAM" id="SSF51197">
    <property type="entry name" value="Clavaminate synthase-like"/>
    <property type="match status" value="1"/>
</dbReference>
<dbReference type="EMBL" id="GL536800">
    <property type="protein sequence ID" value="EFQ87737.1"/>
    <property type="molecule type" value="Genomic_DNA"/>
</dbReference>
<dbReference type="InterPro" id="IPR027443">
    <property type="entry name" value="IPNS-like_sf"/>
</dbReference>
<gene>
    <name evidence="1" type="ORF">PTT_16642</name>
</gene>
<dbReference type="Proteomes" id="UP000001067">
    <property type="component" value="Unassembled WGS sequence"/>
</dbReference>
<keyword evidence="2" id="KW-1185">Reference proteome</keyword>